<name>A0A382FPL3_9ZZZZ</name>
<organism evidence="7">
    <name type="scientific">marine metagenome</name>
    <dbReference type="NCBI Taxonomy" id="408172"/>
    <lineage>
        <taxon>unclassified sequences</taxon>
        <taxon>metagenomes</taxon>
        <taxon>ecological metagenomes</taxon>
    </lineage>
</organism>
<sequence length="208" mass="23414">MMNFYYKHNVKLDRAEIESLIMNGQTDLKDGLIGNTNQEGESGTKIRSGKVCFLGDSLVPSSVFVKLNNLLVTCKRVNPEWAVNITSLQPLQYAEYREGDHYDWHADQTIPYEDGTIRQLSVVVSLNDPKDYEGGEFEYLIKGVTPEAKGEPFGHVMDIPDKTWSIKHSVGTIIVFPSFLKHRIAPVTSGIRRSLVGWYVGNHITQSP</sequence>
<dbReference type="InterPro" id="IPR005123">
    <property type="entry name" value="Oxoglu/Fe-dep_dioxygenase_dom"/>
</dbReference>
<dbReference type="GO" id="GO:0016705">
    <property type="term" value="F:oxidoreductase activity, acting on paired donors, with incorporation or reduction of molecular oxygen"/>
    <property type="evidence" value="ECO:0007669"/>
    <property type="project" value="InterPro"/>
</dbReference>
<evidence type="ECO:0000256" key="5">
    <source>
        <dbReference type="ARBA" id="ARBA00023004"/>
    </source>
</evidence>
<dbReference type="Gene3D" id="2.60.120.620">
    <property type="entry name" value="q2cbj1_9rhob like domain"/>
    <property type="match status" value="1"/>
</dbReference>
<keyword evidence="2" id="KW-0479">Metal-binding</keyword>
<dbReference type="GO" id="GO:0051213">
    <property type="term" value="F:dioxygenase activity"/>
    <property type="evidence" value="ECO:0007669"/>
    <property type="project" value="UniProtKB-KW"/>
</dbReference>
<evidence type="ECO:0000256" key="4">
    <source>
        <dbReference type="ARBA" id="ARBA00023002"/>
    </source>
</evidence>
<evidence type="ECO:0000259" key="6">
    <source>
        <dbReference type="PROSITE" id="PS51471"/>
    </source>
</evidence>
<dbReference type="InterPro" id="IPR006620">
    <property type="entry name" value="Pro_4_hyd_alph"/>
</dbReference>
<evidence type="ECO:0000256" key="2">
    <source>
        <dbReference type="ARBA" id="ARBA00022723"/>
    </source>
</evidence>
<dbReference type="EMBL" id="UINC01051177">
    <property type="protein sequence ID" value="SVB65008.1"/>
    <property type="molecule type" value="Genomic_DNA"/>
</dbReference>
<evidence type="ECO:0000313" key="7">
    <source>
        <dbReference type="EMBL" id="SVB65008.1"/>
    </source>
</evidence>
<dbReference type="Pfam" id="PF13640">
    <property type="entry name" value="2OG-FeII_Oxy_3"/>
    <property type="match status" value="1"/>
</dbReference>
<dbReference type="GO" id="GO:0005506">
    <property type="term" value="F:iron ion binding"/>
    <property type="evidence" value="ECO:0007669"/>
    <property type="project" value="InterPro"/>
</dbReference>
<dbReference type="InterPro" id="IPR044862">
    <property type="entry name" value="Pro_4_hyd_alph_FE2OG_OXY"/>
</dbReference>
<comment type="cofactor">
    <cofactor evidence="1">
        <name>L-ascorbate</name>
        <dbReference type="ChEBI" id="CHEBI:38290"/>
    </cofactor>
</comment>
<accession>A0A382FPL3</accession>
<dbReference type="GO" id="GO:0031418">
    <property type="term" value="F:L-ascorbic acid binding"/>
    <property type="evidence" value="ECO:0007669"/>
    <property type="project" value="InterPro"/>
</dbReference>
<keyword evidence="3" id="KW-0223">Dioxygenase</keyword>
<feature type="domain" description="Fe2OG dioxygenase" evidence="6">
    <location>
        <begin position="86"/>
        <end position="201"/>
    </location>
</feature>
<evidence type="ECO:0000256" key="3">
    <source>
        <dbReference type="ARBA" id="ARBA00022964"/>
    </source>
</evidence>
<gene>
    <name evidence="7" type="ORF">METZ01_LOCUS217862</name>
</gene>
<dbReference type="AlphaFoldDB" id="A0A382FPL3"/>
<keyword evidence="5" id="KW-0408">Iron</keyword>
<keyword evidence="4" id="KW-0560">Oxidoreductase</keyword>
<evidence type="ECO:0000256" key="1">
    <source>
        <dbReference type="ARBA" id="ARBA00001961"/>
    </source>
</evidence>
<proteinExistence type="predicted"/>
<dbReference type="PROSITE" id="PS51471">
    <property type="entry name" value="FE2OG_OXY"/>
    <property type="match status" value="1"/>
</dbReference>
<reference evidence="7" key="1">
    <citation type="submission" date="2018-05" db="EMBL/GenBank/DDBJ databases">
        <authorList>
            <person name="Lanie J.A."/>
            <person name="Ng W.-L."/>
            <person name="Kazmierczak K.M."/>
            <person name="Andrzejewski T.M."/>
            <person name="Davidsen T.M."/>
            <person name="Wayne K.J."/>
            <person name="Tettelin H."/>
            <person name="Glass J.I."/>
            <person name="Rusch D."/>
            <person name="Podicherti R."/>
            <person name="Tsui H.-C.T."/>
            <person name="Winkler M.E."/>
        </authorList>
    </citation>
    <scope>NUCLEOTIDE SEQUENCE</scope>
</reference>
<protein>
    <recommendedName>
        <fullName evidence="6">Fe2OG dioxygenase domain-containing protein</fullName>
    </recommendedName>
</protein>
<dbReference type="SMART" id="SM00702">
    <property type="entry name" value="P4Hc"/>
    <property type="match status" value="1"/>
</dbReference>